<dbReference type="SUPFAM" id="SSF48498">
    <property type="entry name" value="Tetracyclin repressor-like, C-terminal domain"/>
    <property type="match status" value="1"/>
</dbReference>
<dbReference type="InterPro" id="IPR050109">
    <property type="entry name" value="HTH-type_TetR-like_transc_reg"/>
</dbReference>
<feature type="domain" description="HTH tetR-type" evidence="3">
    <location>
        <begin position="1"/>
        <end position="54"/>
    </location>
</feature>
<dbReference type="PANTHER" id="PTHR30055:SF146">
    <property type="entry name" value="HTH-TYPE TRANSCRIPTIONAL DUAL REGULATOR CECR"/>
    <property type="match status" value="1"/>
</dbReference>
<feature type="DNA-binding region" description="H-T-H motif" evidence="2">
    <location>
        <begin position="17"/>
        <end position="36"/>
    </location>
</feature>
<evidence type="ECO:0000313" key="4">
    <source>
        <dbReference type="EMBL" id="QIN80603.1"/>
    </source>
</evidence>
<accession>A0A6G8Q2B2</accession>
<dbReference type="InterPro" id="IPR036271">
    <property type="entry name" value="Tet_transcr_reg_TetR-rel_C_sf"/>
</dbReference>
<dbReference type="InterPro" id="IPR009057">
    <property type="entry name" value="Homeodomain-like_sf"/>
</dbReference>
<name>A0A6G8Q2B2_9ACTN</name>
<organism evidence="4 5">
    <name type="scientific">Rubrobacter marinus</name>
    <dbReference type="NCBI Taxonomy" id="2653852"/>
    <lineage>
        <taxon>Bacteria</taxon>
        <taxon>Bacillati</taxon>
        <taxon>Actinomycetota</taxon>
        <taxon>Rubrobacteria</taxon>
        <taxon>Rubrobacterales</taxon>
        <taxon>Rubrobacteraceae</taxon>
        <taxon>Rubrobacter</taxon>
    </lineage>
</organism>
<dbReference type="Proteomes" id="UP000502706">
    <property type="component" value="Chromosome"/>
</dbReference>
<evidence type="ECO:0000256" key="1">
    <source>
        <dbReference type="ARBA" id="ARBA00023125"/>
    </source>
</evidence>
<dbReference type="PROSITE" id="PS50977">
    <property type="entry name" value="HTH_TETR_2"/>
    <property type="match status" value="1"/>
</dbReference>
<dbReference type="SUPFAM" id="SSF46689">
    <property type="entry name" value="Homeodomain-like"/>
    <property type="match status" value="1"/>
</dbReference>
<dbReference type="GO" id="GO:0000976">
    <property type="term" value="F:transcription cis-regulatory region binding"/>
    <property type="evidence" value="ECO:0007669"/>
    <property type="project" value="TreeGrafter"/>
</dbReference>
<gene>
    <name evidence="4" type="ORF">GBA65_01425</name>
</gene>
<dbReference type="Gene3D" id="1.10.10.60">
    <property type="entry name" value="Homeodomain-like"/>
    <property type="match status" value="1"/>
</dbReference>
<dbReference type="Gene3D" id="1.10.357.10">
    <property type="entry name" value="Tetracycline Repressor, domain 2"/>
    <property type="match status" value="1"/>
</dbReference>
<evidence type="ECO:0000259" key="3">
    <source>
        <dbReference type="PROSITE" id="PS50977"/>
    </source>
</evidence>
<dbReference type="Pfam" id="PF00440">
    <property type="entry name" value="TetR_N"/>
    <property type="match status" value="1"/>
</dbReference>
<dbReference type="PANTHER" id="PTHR30055">
    <property type="entry name" value="HTH-TYPE TRANSCRIPTIONAL REGULATOR RUTR"/>
    <property type="match status" value="1"/>
</dbReference>
<dbReference type="InterPro" id="IPR001647">
    <property type="entry name" value="HTH_TetR"/>
</dbReference>
<reference evidence="4 5" key="1">
    <citation type="submission" date="2019-10" db="EMBL/GenBank/DDBJ databases">
        <title>Rubrobacter sp nov SCSIO 52915 isolated from a deep-sea sediment in the South China Sea.</title>
        <authorList>
            <person name="Chen R.W."/>
        </authorList>
    </citation>
    <scope>NUCLEOTIDE SEQUENCE [LARGE SCALE GENOMIC DNA]</scope>
    <source>
        <strain evidence="4 5">SCSIO 52915</strain>
    </source>
</reference>
<dbReference type="EMBL" id="CP045121">
    <property type="protein sequence ID" value="QIN80603.1"/>
    <property type="molecule type" value="Genomic_DNA"/>
</dbReference>
<dbReference type="KEGG" id="rmar:GBA65_01425"/>
<sequence length="187" mass="20620">MDVAEARLAGVGYLGVSLEEVAREVGVSKPALYYHFPGGKEQLFVEIAHRALKQHREGLERAISSAGTTGEEKLRAAARWLMAERDPRQPMDELRDVAKFVHEQHRAGLGEGFSRALYGPIRRVISSAIESGELRDNDPDFLTWSFLSLSSGLMEIEHTPPNSPILPEDGADLPDRMVDLFLGGARA</sequence>
<evidence type="ECO:0000313" key="5">
    <source>
        <dbReference type="Proteomes" id="UP000502706"/>
    </source>
</evidence>
<keyword evidence="5" id="KW-1185">Reference proteome</keyword>
<proteinExistence type="predicted"/>
<keyword evidence="1 2" id="KW-0238">DNA-binding</keyword>
<protein>
    <submittedName>
        <fullName evidence="4">TetR family transcriptional regulator</fullName>
    </submittedName>
</protein>
<dbReference type="AlphaFoldDB" id="A0A6G8Q2B2"/>
<evidence type="ECO:0000256" key="2">
    <source>
        <dbReference type="PROSITE-ProRule" id="PRU00335"/>
    </source>
</evidence>
<dbReference type="GO" id="GO:0003700">
    <property type="term" value="F:DNA-binding transcription factor activity"/>
    <property type="evidence" value="ECO:0007669"/>
    <property type="project" value="TreeGrafter"/>
</dbReference>